<dbReference type="Proteomes" id="UP000821865">
    <property type="component" value="Chromosome 4"/>
</dbReference>
<evidence type="ECO:0000313" key="1">
    <source>
        <dbReference type="EMBL" id="KAH7954859.1"/>
    </source>
</evidence>
<dbReference type="EMBL" id="CM023473">
    <property type="protein sequence ID" value="KAH7954859.1"/>
    <property type="molecule type" value="Genomic_DNA"/>
</dbReference>
<name>A0ACB8D0C3_DERSI</name>
<reference evidence="1" key="1">
    <citation type="submission" date="2020-05" db="EMBL/GenBank/DDBJ databases">
        <title>Large-scale comparative analyses of tick genomes elucidate their genetic diversity and vector capacities.</title>
        <authorList>
            <person name="Jia N."/>
            <person name="Wang J."/>
            <person name="Shi W."/>
            <person name="Du L."/>
            <person name="Sun Y."/>
            <person name="Zhan W."/>
            <person name="Jiang J."/>
            <person name="Wang Q."/>
            <person name="Zhang B."/>
            <person name="Ji P."/>
            <person name="Sakyi L.B."/>
            <person name="Cui X."/>
            <person name="Yuan T."/>
            <person name="Jiang B."/>
            <person name="Yang W."/>
            <person name="Lam T.T.-Y."/>
            <person name="Chang Q."/>
            <person name="Ding S."/>
            <person name="Wang X."/>
            <person name="Zhu J."/>
            <person name="Ruan X."/>
            <person name="Zhao L."/>
            <person name="Wei J."/>
            <person name="Que T."/>
            <person name="Du C."/>
            <person name="Cheng J."/>
            <person name="Dai P."/>
            <person name="Han X."/>
            <person name="Huang E."/>
            <person name="Gao Y."/>
            <person name="Liu J."/>
            <person name="Shao H."/>
            <person name="Ye R."/>
            <person name="Li L."/>
            <person name="Wei W."/>
            <person name="Wang X."/>
            <person name="Wang C."/>
            <person name="Yang T."/>
            <person name="Huo Q."/>
            <person name="Li W."/>
            <person name="Guo W."/>
            <person name="Chen H."/>
            <person name="Zhou L."/>
            <person name="Ni X."/>
            <person name="Tian J."/>
            <person name="Zhou Y."/>
            <person name="Sheng Y."/>
            <person name="Liu T."/>
            <person name="Pan Y."/>
            <person name="Xia L."/>
            <person name="Li J."/>
            <person name="Zhao F."/>
            <person name="Cao W."/>
        </authorList>
    </citation>
    <scope>NUCLEOTIDE SEQUENCE</scope>
    <source>
        <strain evidence="1">Dsil-2018</strain>
    </source>
</reference>
<accession>A0ACB8D0C3</accession>
<keyword evidence="2" id="KW-1185">Reference proteome</keyword>
<organism evidence="1 2">
    <name type="scientific">Dermacentor silvarum</name>
    <name type="common">Tick</name>
    <dbReference type="NCBI Taxonomy" id="543639"/>
    <lineage>
        <taxon>Eukaryota</taxon>
        <taxon>Metazoa</taxon>
        <taxon>Ecdysozoa</taxon>
        <taxon>Arthropoda</taxon>
        <taxon>Chelicerata</taxon>
        <taxon>Arachnida</taxon>
        <taxon>Acari</taxon>
        <taxon>Parasitiformes</taxon>
        <taxon>Ixodida</taxon>
        <taxon>Ixodoidea</taxon>
        <taxon>Ixodidae</taxon>
        <taxon>Rhipicephalinae</taxon>
        <taxon>Dermacentor</taxon>
    </lineage>
</organism>
<sequence>MAPVNMRGLAEVEEFHAQNKLIVKYAIDRRRRRRCRRFWVRQVFLDRAADADFQNLFDKLRVGYAAMFHNFMRMSPQQFDFLEDLVRPLIEVRSTHLRLWISPTGRLAITLR</sequence>
<gene>
    <name evidence="1" type="ORF">HPB49_022231</name>
</gene>
<evidence type="ECO:0000313" key="2">
    <source>
        <dbReference type="Proteomes" id="UP000821865"/>
    </source>
</evidence>
<proteinExistence type="predicted"/>
<comment type="caution">
    <text evidence="1">The sequence shown here is derived from an EMBL/GenBank/DDBJ whole genome shotgun (WGS) entry which is preliminary data.</text>
</comment>
<protein>
    <submittedName>
        <fullName evidence="1">Uncharacterized protein</fullName>
    </submittedName>
</protein>